<keyword evidence="7" id="KW-1185">Reference proteome</keyword>
<dbReference type="PATRIC" id="fig|1095750.3.peg.1699"/>
<dbReference type="GO" id="GO:0008408">
    <property type="term" value="F:3'-5' exonuclease activity"/>
    <property type="evidence" value="ECO:0007669"/>
    <property type="project" value="TreeGrafter"/>
</dbReference>
<dbReference type="GO" id="GO:0003677">
    <property type="term" value="F:DNA binding"/>
    <property type="evidence" value="ECO:0007669"/>
    <property type="project" value="InterPro"/>
</dbReference>
<reference evidence="6 7" key="1">
    <citation type="submission" date="2012-03" db="EMBL/GenBank/DDBJ databases">
        <authorList>
            <person name="Durkin A.S."/>
            <person name="McCorrison J."/>
            <person name="Torralba M."/>
            <person name="Gillis M."/>
            <person name="Methe B."/>
            <person name="Sutton G."/>
            <person name="Nelson K.E."/>
        </authorList>
    </citation>
    <scope>NUCLEOTIDE SEQUENCE [LARGE SCALE GENOMIC DNA]</scope>
    <source>
        <strain evidence="6 7">F0468</strain>
    </source>
</reference>
<dbReference type="InterPro" id="IPR012337">
    <property type="entry name" value="RNaseH-like_sf"/>
</dbReference>
<dbReference type="GO" id="GO:0003887">
    <property type="term" value="F:DNA-directed DNA polymerase activity"/>
    <property type="evidence" value="ECO:0007669"/>
    <property type="project" value="InterPro"/>
</dbReference>
<evidence type="ECO:0000259" key="5">
    <source>
        <dbReference type="SMART" id="SM00479"/>
    </source>
</evidence>
<dbReference type="PANTHER" id="PTHR30231">
    <property type="entry name" value="DNA POLYMERASE III SUBUNIT EPSILON"/>
    <property type="match status" value="1"/>
</dbReference>
<dbReference type="PANTHER" id="PTHR30231:SF4">
    <property type="entry name" value="PROTEIN NEN2"/>
    <property type="match status" value="1"/>
</dbReference>
<dbReference type="CDD" id="cd06127">
    <property type="entry name" value="DEDDh"/>
    <property type="match status" value="1"/>
</dbReference>
<feature type="transmembrane region" description="Helical" evidence="4">
    <location>
        <begin position="22"/>
        <end position="41"/>
    </location>
</feature>
<dbReference type="SMART" id="SM00479">
    <property type="entry name" value="EXOIII"/>
    <property type="match status" value="1"/>
</dbReference>
<dbReference type="Pfam" id="PF00929">
    <property type="entry name" value="RNase_T"/>
    <property type="match status" value="1"/>
</dbReference>
<evidence type="ECO:0000313" key="6">
    <source>
        <dbReference type="EMBL" id="EIC95535.1"/>
    </source>
</evidence>
<organism evidence="6 7">
    <name type="scientific">Lachnoanaerobaculum saburreum F0468</name>
    <dbReference type="NCBI Taxonomy" id="1095750"/>
    <lineage>
        <taxon>Bacteria</taxon>
        <taxon>Bacillati</taxon>
        <taxon>Bacillota</taxon>
        <taxon>Clostridia</taxon>
        <taxon>Lachnospirales</taxon>
        <taxon>Lachnospiraceae</taxon>
        <taxon>Lachnoanaerobaculum</taxon>
    </lineage>
</organism>
<evidence type="ECO:0000256" key="4">
    <source>
        <dbReference type="SAM" id="Phobius"/>
    </source>
</evidence>
<dbReference type="FunFam" id="3.30.420.10:FF:000045">
    <property type="entry name" value="3'-5' exonuclease DinG"/>
    <property type="match status" value="1"/>
</dbReference>
<evidence type="ECO:0000313" key="7">
    <source>
        <dbReference type="Proteomes" id="UP000005039"/>
    </source>
</evidence>
<keyword evidence="4" id="KW-0472">Membrane</keyword>
<evidence type="ECO:0000256" key="1">
    <source>
        <dbReference type="ARBA" id="ARBA00022722"/>
    </source>
</evidence>
<feature type="domain" description="Exonuclease" evidence="5">
    <location>
        <begin position="107"/>
        <end position="281"/>
    </location>
</feature>
<evidence type="ECO:0000256" key="2">
    <source>
        <dbReference type="ARBA" id="ARBA00022801"/>
    </source>
</evidence>
<evidence type="ECO:0000256" key="3">
    <source>
        <dbReference type="ARBA" id="ARBA00022839"/>
    </source>
</evidence>
<dbReference type="Gene3D" id="3.30.420.10">
    <property type="entry name" value="Ribonuclease H-like superfamily/Ribonuclease H"/>
    <property type="match status" value="1"/>
</dbReference>
<dbReference type="InterPro" id="IPR006054">
    <property type="entry name" value="DnaQ"/>
</dbReference>
<keyword evidence="1" id="KW-0540">Nuclease</keyword>
<accession>I0R777</accession>
<name>I0R777_9FIRM</name>
<proteinExistence type="predicted"/>
<dbReference type="eggNOG" id="COG2176">
    <property type="taxonomic scope" value="Bacteria"/>
</dbReference>
<dbReference type="NCBIfam" id="TIGR00573">
    <property type="entry name" value="dnaq"/>
    <property type="match status" value="1"/>
</dbReference>
<sequence length="281" mass="31798">MIIVGVVLALIDMLLISRFAPLPVYQIILLASIGLIAFGILEFKGKKKDKAQANQQSGGNTLDLFHDLKKYDIKLSNAKIKRNFYKNIPEIKTQNVTKRNDIYSISNFIAIDVETTGLKPATDRIISVSAIRFEDWEPVEIFYTLVNPQTSIPVEATRINHITNDMVVEAPTFSQIAESLSKFIGNSNLVGHNIAFDLAFLYCSGLNLMDKGIKFYDTLQLSQYLMNSSEKTGTYIDYVRNYKLSTLCQHFNIRITNFHNSGVDSYATGLLFEKIVKYKIK</sequence>
<comment type="caution">
    <text evidence="6">The sequence shown here is derived from an EMBL/GenBank/DDBJ whole genome shotgun (WGS) entry which is preliminary data.</text>
</comment>
<dbReference type="AlphaFoldDB" id="I0R777"/>
<dbReference type="GO" id="GO:0006260">
    <property type="term" value="P:DNA replication"/>
    <property type="evidence" value="ECO:0007669"/>
    <property type="project" value="InterPro"/>
</dbReference>
<dbReference type="Proteomes" id="UP000005039">
    <property type="component" value="Unassembled WGS sequence"/>
</dbReference>
<gene>
    <name evidence="6" type="ORF">HMPREF9970_1687</name>
</gene>
<dbReference type="EMBL" id="AJGH01000080">
    <property type="protein sequence ID" value="EIC95535.1"/>
    <property type="molecule type" value="Genomic_DNA"/>
</dbReference>
<dbReference type="SUPFAM" id="SSF53098">
    <property type="entry name" value="Ribonuclease H-like"/>
    <property type="match status" value="1"/>
</dbReference>
<keyword evidence="4" id="KW-0812">Transmembrane</keyword>
<dbReference type="InterPro" id="IPR036397">
    <property type="entry name" value="RNaseH_sf"/>
</dbReference>
<dbReference type="InterPro" id="IPR013520">
    <property type="entry name" value="Ribonucl_H"/>
</dbReference>
<keyword evidence="2" id="KW-0378">Hydrolase</keyword>
<keyword evidence="3 6" id="KW-0269">Exonuclease</keyword>
<protein>
    <submittedName>
        <fullName evidence="6">Exonuclease</fullName>
    </submittedName>
</protein>
<keyword evidence="4" id="KW-1133">Transmembrane helix</keyword>